<dbReference type="Pfam" id="PF00440">
    <property type="entry name" value="TetR_N"/>
    <property type="match status" value="1"/>
</dbReference>
<keyword evidence="5" id="KW-0472">Membrane</keyword>
<keyword evidence="1" id="KW-0805">Transcription regulation</keyword>
<dbReference type="SUPFAM" id="SSF48498">
    <property type="entry name" value="Tetracyclin repressor-like, C-terminal domain"/>
    <property type="match status" value="1"/>
</dbReference>
<keyword evidence="5" id="KW-0812">Transmembrane</keyword>
<dbReference type="SUPFAM" id="SSF46689">
    <property type="entry name" value="Homeodomain-like"/>
    <property type="match status" value="1"/>
</dbReference>
<dbReference type="PANTHER" id="PTHR30055:SF234">
    <property type="entry name" value="HTH-TYPE TRANSCRIPTIONAL REGULATOR BETI"/>
    <property type="match status" value="1"/>
</dbReference>
<dbReference type="RefSeq" id="WP_083344148.1">
    <property type="nucleotide sequence ID" value="NZ_LT629690.1"/>
</dbReference>
<dbReference type="InterPro" id="IPR023772">
    <property type="entry name" value="DNA-bd_HTH_TetR-type_CS"/>
</dbReference>
<evidence type="ECO:0000313" key="8">
    <source>
        <dbReference type="Proteomes" id="UP000182427"/>
    </source>
</evidence>
<dbReference type="EMBL" id="LT629690">
    <property type="protein sequence ID" value="SDE96479.1"/>
    <property type="molecule type" value="Genomic_DNA"/>
</dbReference>
<accession>A0A1G7H8N0</accession>
<dbReference type="GO" id="GO:0003700">
    <property type="term" value="F:DNA-binding transcription factor activity"/>
    <property type="evidence" value="ECO:0007669"/>
    <property type="project" value="TreeGrafter"/>
</dbReference>
<keyword evidence="2 4" id="KW-0238">DNA-binding</keyword>
<name>A0A1G7H8N0_9BACT</name>
<feature type="transmembrane region" description="Helical" evidence="5">
    <location>
        <begin position="208"/>
        <end position="225"/>
    </location>
</feature>
<proteinExistence type="predicted"/>
<reference evidence="7 8" key="1">
    <citation type="submission" date="2016-10" db="EMBL/GenBank/DDBJ databases">
        <authorList>
            <person name="de Groot N.N."/>
        </authorList>
    </citation>
    <scope>NUCLEOTIDE SEQUENCE [LARGE SCALE GENOMIC DNA]</scope>
    <source>
        <strain evidence="7 8">GAS232</strain>
    </source>
</reference>
<keyword evidence="5" id="KW-1133">Transmembrane helix</keyword>
<dbReference type="PANTHER" id="PTHR30055">
    <property type="entry name" value="HTH-TYPE TRANSCRIPTIONAL REGULATOR RUTR"/>
    <property type="match status" value="1"/>
</dbReference>
<dbReference type="OrthoDB" id="9780824at2"/>
<dbReference type="AlphaFoldDB" id="A0A1G7H8N0"/>
<dbReference type="InterPro" id="IPR001647">
    <property type="entry name" value="HTH_TetR"/>
</dbReference>
<keyword evidence="3" id="KW-0804">Transcription</keyword>
<organism evidence="7 8">
    <name type="scientific">Terriglobus roseus</name>
    <dbReference type="NCBI Taxonomy" id="392734"/>
    <lineage>
        <taxon>Bacteria</taxon>
        <taxon>Pseudomonadati</taxon>
        <taxon>Acidobacteriota</taxon>
        <taxon>Terriglobia</taxon>
        <taxon>Terriglobales</taxon>
        <taxon>Acidobacteriaceae</taxon>
        <taxon>Terriglobus</taxon>
    </lineage>
</organism>
<evidence type="ECO:0000256" key="5">
    <source>
        <dbReference type="SAM" id="Phobius"/>
    </source>
</evidence>
<evidence type="ECO:0000259" key="6">
    <source>
        <dbReference type="PROSITE" id="PS50977"/>
    </source>
</evidence>
<evidence type="ECO:0000256" key="3">
    <source>
        <dbReference type="ARBA" id="ARBA00023163"/>
    </source>
</evidence>
<evidence type="ECO:0000256" key="2">
    <source>
        <dbReference type="ARBA" id="ARBA00023125"/>
    </source>
</evidence>
<evidence type="ECO:0000256" key="1">
    <source>
        <dbReference type="ARBA" id="ARBA00023015"/>
    </source>
</evidence>
<dbReference type="InterPro" id="IPR036271">
    <property type="entry name" value="Tet_transcr_reg_TetR-rel_C_sf"/>
</dbReference>
<feature type="DNA-binding region" description="H-T-H motif" evidence="4">
    <location>
        <begin position="27"/>
        <end position="46"/>
    </location>
</feature>
<feature type="domain" description="HTH tetR-type" evidence="6">
    <location>
        <begin position="4"/>
        <end position="64"/>
    </location>
</feature>
<sequence length="250" mass="28807">MKGPERRAQIIEEATTLFSQKGFSGTTTKEISTAAGINEALIFKHFENKEALYRAVIHDYVERSRRDGWHDDIRDCMRRNADTDLFRKLISYVIEAYRVEPVMQRLVLFAILEGYHEEADRACHLPKTLQREVIEYIARRQKQGKIAPMDPTAAFQILFGMARSYAIAKYVYKLKEMKASDASVEEEFTHFAVRALVLNPRQRRGTRTGALISGTLSVVLAWMFFPHHQGRKPAPLGRRISLSNRYQNVS</sequence>
<protein>
    <submittedName>
        <fullName evidence="7">Transcriptional regulator, TetR family</fullName>
    </submittedName>
</protein>
<evidence type="ECO:0000256" key="4">
    <source>
        <dbReference type="PROSITE-ProRule" id="PRU00335"/>
    </source>
</evidence>
<dbReference type="Proteomes" id="UP000182427">
    <property type="component" value="Chromosome I"/>
</dbReference>
<dbReference type="PROSITE" id="PS01081">
    <property type="entry name" value="HTH_TETR_1"/>
    <property type="match status" value="1"/>
</dbReference>
<dbReference type="GO" id="GO:0000976">
    <property type="term" value="F:transcription cis-regulatory region binding"/>
    <property type="evidence" value="ECO:0007669"/>
    <property type="project" value="TreeGrafter"/>
</dbReference>
<keyword evidence="8" id="KW-1185">Reference proteome</keyword>
<gene>
    <name evidence="7" type="ORF">SAMN05444167_0950</name>
</gene>
<dbReference type="InterPro" id="IPR050109">
    <property type="entry name" value="HTH-type_TetR-like_transc_reg"/>
</dbReference>
<dbReference type="PROSITE" id="PS50977">
    <property type="entry name" value="HTH_TETR_2"/>
    <property type="match status" value="1"/>
</dbReference>
<dbReference type="PRINTS" id="PR00455">
    <property type="entry name" value="HTHTETR"/>
</dbReference>
<evidence type="ECO:0000313" key="7">
    <source>
        <dbReference type="EMBL" id="SDE96479.1"/>
    </source>
</evidence>
<dbReference type="InterPro" id="IPR009057">
    <property type="entry name" value="Homeodomain-like_sf"/>
</dbReference>
<dbReference type="Gene3D" id="1.10.357.10">
    <property type="entry name" value="Tetracycline Repressor, domain 2"/>
    <property type="match status" value="1"/>
</dbReference>